<dbReference type="PANTHER" id="PTHR43477:SF1">
    <property type="entry name" value="DIHYDROANTICAPSIN 7-DEHYDROGENASE"/>
    <property type="match status" value="1"/>
</dbReference>
<comment type="similarity">
    <text evidence="1">Belongs to the short-chain dehydrogenases/reductases (SDR) family.</text>
</comment>
<dbReference type="PANTHER" id="PTHR43477">
    <property type="entry name" value="DIHYDROANTICAPSIN 7-DEHYDROGENASE"/>
    <property type="match status" value="1"/>
</dbReference>
<dbReference type="InterPro" id="IPR051122">
    <property type="entry name" value="SDR_DHRS6-like"/>
</dbReference>
<dbReference type="CDD" id="cd05233">
    <property type="entry name" value="SDR_c"/>
    <property type="match status" value="1"/>
</dbReference>
<dbReference type="SUPFAM" id="SSF51735">
    <property type="entry name" value="NAD(P)-binding Rossmann-fold domains"/>
    <property type="match status" value="1"/>
</dbReference>
<dbReference type="GO" id="GO:0016491">
    <property type="term" value="F:oxidoreductase activity"/>
    <property type="evidence" value="ECO:0007669"/>
    <property type="project" value="UniProtKB-KW"/>
</dbReference>
<keyword evidence="4" id="KW-1185">Reference proteome</keyword>
<dbReference type="PRINTS" id="PR00080">
    <property type="entry name" value="SDRFAMILY"/>
</dbReference>
<organism evidence="3 4">
    <name type="scientific">Pseudomonas citronellolis</name>
    <dbReference type="NCBI Taxonomy" id="53408"/>
    <lineage>
        <taxon>Bacteria</taxon>
        <taxon>Pseudomonadati</taxon>
        <taxon>Pseudomonadota</taxon>
        <taxon>Gammaproteobacteria</taxon>
        <taxon>Pseudomonadales</taxon>
        <taxon>Pseudomonadaceae</taxon>
        <taxon>Pseudomonas</taxon>
    </lineage>
</organism>
<evidence type="ECO:0000256" key="1">
    <source>
        <dbReference type="ARBA" id="ARBA00006484"/>
    </source>
</evidence>
<evidence type="ECO:0000313" key="3">
    <source>
        <dbReference type="EMBL" id="SFD93029.1"/>
    </source>
</evidence>
<dbReference type="EMBL" id="FOLS01000047">
    <property type="protein sequence ID" value="SFD93029.1"/>
    <property type="molecule type" value="Genomic_DNA"/>
</dbReference>
<keyword evidence="2" id="KW-0560">Oxidoreductase</keyword>
<protein>
    <submittedName>
        <fullName evidence="3">3-oxoacyl-[acyl-carrier protein] reductase</fullName>
    </submittedName>
</protein>
<dbReference type="PRINTS" id="PR00081">
    <property type="entry name" value="GDHRDH"/>
</dbReference>
<dbReference type="FunFam" id="3.40.50.720:FF:000084">
    <property type="entry name" value="Short-chain dehydrogenase reductase"/>
    <property type="match status" value="1"/>
</dbReference>
<comment type="caution">
    <text evidence="3">The sequence shown here is derived from an EMBL/GenBank/DDBJ whole genome shotgun (WGS) entry which is preliminary data.</text>
</comment>
<proteinExistence type="inferred from homology"/>
<dbReference type="Pfam" id="PF13561">
    <property type="entry name" value="adh_short_C2"/>
    <property type="match status" value="1"/>
</dbReference>
<dbReference type="InterPro" id="IPR002347">
    <property type="entry name" value="SDR_fam"/>
</dbReference>
<dbReference type="Proteomes" id="UP000183385">
    <property type="component" value="Unassembled WGS sequence"/>
</dbReference>
<accession>A0AAQ1KNQ9</accession>
<evidence type="ECO:0000313" key="4">
    <source>
        <dbReference type="Proteomes" id="UP000183385"/>
    </source>
</evidence>
<dbReference type="AlphaFoldDB" id="A0AAQ1KNQ9"/>
<dbReference type="RefSeq" id="WP_210147057.1">
    <property type="nucleotide sequence ID" value="NZ_FOLS01000047.1"/>
</dbReference>
<dbReference type="InterPro" id="IPR036291">
    <property type="entry name" value="NAD(P)-bd_dom_sf"/>
</dbReference>
<dbReference type="Gene3D" id="3.40.50.720">
    <property type="entry name" value="NAD(P)-binding Rossmann-like Domain"/>
    <property type="match status" value="1"/>
</dbReference>
<evidence type="ECO:0000256" key="2">
    <source>
        <dbReference type="ARBA" id="ARBA00023002"/>
    </source>
</evidence>
<name>A0AAQ1KNQ9_9PSED</name>
<sequence length="221" mass="22955">MVCLDRAGAIDQLEHEEFVTPVACDITDHQQLASIVAQCGELAALVNCAGIVEFGPLMDTDLESWRRTFEVNVTAPFALIRLAAPVLARSGRGAIVNITSITARRASVGRAAYGPSKAALEGLTRQAAVELAPLGIRCNAVAPGPVESPLSIANLSAKDYADYVASIPSGRFSSAAEVADAVAYLCSGRAGSVTGQCLAVDGGWLAAGAGMWRLRENAGQR</sequence>
<gene>
    <name evidence="3" type="ORF">SAMN05216577_14731</name>
</gene>
<reference evidence="3 4" key="1">
    <citation type="submission" date="2016-10" db="EMBL/GenBank/DDBJ databases">
        <authorList>
            <person name="Varghese N."/>
            <person name="Submissions S."/>
        </authorList>
    </citation>
    <scope>NUCLEOTIDE SEQUENCE [LARGE SCALE GENOMIC DNA]</scope>
    <source>
        <strain evidence="3 4">LMG 18378</strain>
    </source>
</reference>